<reference evidence="2" key="1">
    <citation type="journal article" date="2022" name="Mol. Ecol. Resour.">
        <title>The genomes of chicory, endive, great burdock and yacon provide insights into Asteraceae palaeo-polyploidization history and plant inulin production.</title>
        <authorList>
            <person name="Fan W."/>
            <person name="Wang S."/>
            <person name="Wang H."/>
            <person name="Wang A."/>
            <person name="Jiang F."/>
            <person name="Liu H."/>
            <person name="Zhao H."/>
            <person name="Xu D."/>
            <person name="Zhang Y."/>
        </authorList>
    </citation>
    <scope>NUCLEOTIDE SEQUENCE [LARGE SCALE GENOMIC DNA]</scope>
    <source>
        <strain evidence="2">cv. Punajuju</strain>
    </source>
</reference>
<accession>A0ACB9EZ10</accession>
<comment type="caution">
    <text evidence="1">The sequence shown here is derived from an EMBL/GenBank/DDBJ whole genome shotgun (WGS) entry which is preliminary data.</text>
</comment>
<dbReference type="EMBL" id="CM042011">
    <property type="protein sequence ID" value="KAI3764077.1"/>
    <property type="molecule type" value="Genomic_DNA"/>
</dbReference>
<proteinExistence type="predicted"/>
<keyword evidence="2" id="KW-1185">Reference proteome</keyword>
<gene>
    <name evidence="1" type="ORF">L2E82_14077</name>
</gene>
<dbReference type="Proteomes" id="UP001055811">
    <property type="component" value="Linkage Group LG03"/>
</dbReference>
<protein>
    <submittedName>
        <fullName evidence="1">Uncharacterized protein</fullName>
    </submittedName>
</protein>
<reference evidence="1 2" key="2">
    <citation type="journal article" date="2022" name="Mol. Ecol. Resour.">
        <title>The genomes of chicory, endive, great burdock and yacon provide insights into Asteraceae paleo-polyploidization history and plant inulin production.</title>
        <authorList>
            <person name="Fan W."/>
            <person name="Wang S."/>
            <person name="Wang H."/>
            <person name="Wang A."/>
            <person name="Jiang F."/>
            <person name="Liu H."/>
            <person name="Zhao H."/>
            <person name="Xu D."/>
            <person name="Zhang Y."/>
        </authorList>
    </citation>
    <scope>NUCLEOTIDE SEQUENCE [LARGE SCALE GENOMIC DNA]</scope>
    <source>
        <strain evidence="2">cv. Punajuju</strain>
        <tissue evidence="1">Leaves</tissue>
    </source>
</reference>
<evidence type="ECO:0000313" key="2">
    <source>
        <dbReference type="Proteomes" id="UP001055811"/>
    </source>
</evidence>
<sequence>MIQWRKEFGTNNIIEEFEFKELDDVLKYYPHGNHGVDKEGRPVYIERLGKVEPNKFMQVTSMDRYIKYHVREFEKRFAFKFPACSIAAKRHIDSGTTILDVQGVGLKNFTKSARELIMRLHKIDGDNYPELALKSEARRTHGEYVSSSERANYGGGKRGHHMGAYIPQEELDKFMAICNDVTAQKVAKEAVDKARIQADNLGHRLLSKMGWKEGEELGCSRSDIPDPIMGGNVEKDNLGVGASQPGELTPDDDIYEQYKKRIMVGYPT</sequence>
<name>A0ACB9EZ10_CICIN</name>
<evidence type="ECO:0000313" key="1">
    <source>
        <dbReference type="EMBL" id="KAI3764077.1"/>
    </source>
</evidence>
<organism evidence="1 2">
    <name type="scientific">Cichorium intybus</name>
    <name type="common">Chicory</name>
    <dbReference type="NCBI Taxonomy" id="13427"/>
    <lineage>
        <taxon>Eukaryota</taxon>
        <taxon>Viridiplantae</taxon>
        <taxon>Streptophyta</taxon>
        <taxon>Embryophyta</taxon>
        <taxon>Tracheophyta</taxon>
        <taxon>Spermatophyta</taxon>
        <taxon>Magnoliopsida</taxon>
        <taxon>eudicotyledons</taxon>
        <taxon>Gunneridae</taxon>
        <taxon>Pentapetalae</taxon>
        <taxon>asterids</taxon>
        <taxon>campanulids</taxon>
        <taxon>Asterales</taxon>
        <taxon>Asteraceae</taxon>
        <taxon>Cichorioideae</taxon>
        <taxon>Cichorieae</taxon>
        <taxon>Cichoriinae</taxon>
        <taxon>Cichorium</taxon>
    </lineage>
</organism>